<dbReference type="STRING" id="56484.A0A1Y2FMA3"/>
<gene>
    <name evidence="4" type="ORF">BCR37DRAFT_402460</name>
</gene>
<dbReference type="PANTHER" id="PTHR48103">
    <property type="entry name" value="MIDASIN-RELATED"/>
    <property type="match status" value="1"/>
</dbReference>
<dbReference type="SMART" id="SM00382">
    <property type="entry name" value="AAA"/>
    <property type="match status" value="6"/>
</dbReference>
<evidence type="ECO:0000256" key="1">
    <source>
        <dbReference type="ARBA" id="ARBA00022741"/>
    </source>
</evidence>
<dbReference type="Pfam" id="PF17865">
    <property type="entry name" value="AAA_lid_5"/>
    <property type="match status" value="1"/>
</dbReference>
<dbReference type="GO" id="GO:0005524">
    <property type="term" value="F:ATP binding"/>
    <property type="evidence" value="ECO:0007669"/>
    <property type="project" value="UniProtKB-KW"/>
</dbReference>
<dbReference type="InterPro" id="IPR003593">
    <property type="entry name" value="AAA+_ATPase"/>
</dbReference>
<evidence type="ECO:0000313" key="5">
    <source>
        <dbReference type="Proteomes" id="UP000193685"/>
    </source>
</evidence>
<dbReference type="InterPro" id="IPR011704">
    <property type="entry name" value="ATPase_dyneun-rel_AAA"/>
</dbReference>
<dbReference type="PANTHER" id="PTHR48103:SF2">
    <property type="entry name" value="MIDASIN"/>
    <property type="match status" value="1"/>
</dbReference>
<name>A0A1Y2FMA3_PROLT</name>
<dbReference type="GeneID" id="63788511"/>
<keyword evidence="5" id="KW-1185">Reference proteome</keyword>
<dbReference type="Pfam" id="PF07728">
    <property type="entry name" value="AAA_5"/>
    <property type="match status" value="8"/>
</dbReference>
<feature type="domain" description="AAA+ ATPase" evidence="3">
    <location>
        <begin position="330"/>
        <end position="618"/>
    </location>
</feature>
<evidence type="ECO:0000256" key="2">
    <source>
        <dbReference type="ARBA" id="ARBA00022840"/>
    </source>
</evidence>
<keyword evidence="1" id="KW-0547">Nucleotide-binding</keyword>
<dbReference type="Gene3D" id="3.40.50.300">
    <property type="entry name" value="P-loop containing nucleotide triphosphate hydrolases"/>
    <property type="match status" value="6"/>
</dbReference>
<organism evidence="4 5">
    <name type="scientific">Protomyces lactucae-debilis</name>
    <dbReference type="NCBI Taxonomy" id="2754530"/>
    <lineage>
        <taxon>Eukaryota</taxon>
        <taxon>Fungi</taxon>
        <taxon>Dikarya</taxon>
        <taxon>Ascomycota</taxon>
        <taxon>Taphrinomycotina</taxon>
        <taxon>Taphrinomycetes</taxon>
        <taxon>Taphrinales</taxon>
        <taxon>Protomycetaceae</taxon>
        <taxon>Protomyces</taxon>
    </lineage>
</organism>
<dbReference type="SUPFAM" id="SSF52540">
    <property type="entry name" value="P-loop containing nucleoside triphosphate hydrolases"/>
    <property type="match status" value="6"/>
</dbReference>
<dbReference type="PROSITE" id="PS00675">
    <property type="entry name" value="SIGMA54_INTERACT_1"/>
    <property type="match status" value="1"/>
</dbReference>
<dbReference type="InterPro" id="IPR048617">
    <property type="entry name" value="MDN1_AAA_lid_4"/>
</dbReference>
<dbReference type="InterPro" id="IPR027417">
    <property type="entry name" value="P-loop_NTPase"/>
</dbReference>
<dbReference type="FunFam" id="3.40.50.300:FF:000712">
    <property type="entry name" value="Midasin"/>
    <property type="match status" value="1"/>
</dbReference>
<reference evidence="4 5" key="1">
    <citation type="submission" date="2016-07" db="EMBL/GenBank/DDBJ databases">
        <title>Pervasive Adenine N6-methylation of Active Genes in Fungi.</title>
        <authorList>
            <consortium name="DOE Joint Genome Institute"/>
            <person name="Mondo S.J."/>
            <person name="Dannebaum R.O."/>
            <person name="Kuo R.C."/>
            <person name="Labutti K."/>
            <person name="Haridas S."/>
            <person name="Kuo A."/>
            <person name="Salamov A."/>
            <person name="Ahrendt S.R."/>
            <person name="Lipzen A."/>
            <person name="Sullivan W."/>
            <person name="Andreopoulos W.B."/>
            <person name="Clum A."/>
            <person name="Lindquist E."/>
            <person name="Daum C."/>
            <person name="Ramamoorthy G.K."/>
            <person name="Gryganskyi A."/>
            <person name="Culley D."/>
            <person name="Magnuson J.K."/>
            <person name="James T.Y."/>
            <person name="O'Malley M.A."/>
            <person name="Stajich J.E."/>
            <person name="Spatafora J.W."/>
            <person name="Visel A."/>
            <person name="Grigoriev I.V."/>
        </authorList>
    </citation>
    <scope>NUCLEOTIDE SEQUENCE [LARGE SCALE GENOMIC DNA]</scope>
    <source>
        <strain evidence="4 5">12-1054</strain>
    </source>
</reference>
<dbReference type="CDD" id="cd00009">
    <property type="entry name" value="AAA"/>
    <property type="match status" value="3"/>
</dbReference>
<accession>A0A1Y2FMA3</accession>
<dbReference type="FunFam" id="3.40.50.300:FF:004102">
    <property type="entry name" value="Uncharacterized protein"/>
    <property type="match status" value="1"/>
</dbReference>
<feature type="domain" description="AAA+ ATPase" evidence="3">
    <location>
        <begin position="755"/>
        <end position="880"/>
    </location>
</feature>
<dbReference type="InterPro" id="IPR025662">
    <property type="entry name" value="Sigma_54_int_dom_ATP-bd_1"/>
</dbReference>
<dbReference type="InterPro" id="IPR041190">
    <property type="entry name" value="Midasin_AAA_lid_5"/>
</dbReference>
<keyword evidence="4" id="KW-0378">Hydrolase</keyword>
<keyword evidence="2" id="KW-0067">ATP-binding</keyword>
<evidence type="ECO:0000313" key="4">
    <source>
        <dbReference type="EMBL" id="ORY83905.1"/>
    </source>
</evidence>
<evidence type="ECO:0000259" key="3">
    <source>
        <dbReference type="SMART" id="SM00382"/>
    </source>
</evidence>
<dbReference type="FunFam" id="3.40.50.300:FF:000582">
    <property type="entry name" value="Midasin"/>
    <property type="match status" value="1"/>
</dbReference>
<comment type="caution">
    <text evidence="4">The sequence shown here is derived from an EMBL/GenBank/DDBJ whole genome shotgun (WGS) entry which is preliminary data.</text>
</comment>
<dbReference type="Pfam" id="PF21108">
    <property type="entry name" value="MDN1_4th"/>
    <property type="match status" value="1"/>
</dbReference>
<dbReference type="EMBL" id="MCFI01000007">
    <property type="protein sequence ID" value="ORY83905.1"/>
    <property type="molecule type" value="Genomic_DNA"/>
</dbReference>
<dbReference type="RefSeq" id="XP_040726200.1">
    <property type="nucleotide sequence ID" value="XM_040871912.1"/>
</dbReference>
<dbReference type="InterPro" id="IPR040848">
    <property type="entry name" value="AAA_lid_7"/>
</dbReference>
<dbReference type="Pfam" id="PF17867">
    <property type="entry name" value="AAA_lid_7"/>
    <property type="match status" value="3"/>
</dbReference>
<dbReference type="OrthoDB" id="5186at2759"/>
<dbReference type="GO" id="GO:0000055">
    <property type="term" value="P:ribosomal large subunit export from nucleus"/>
    <property type="evidence" value="ECO:0007669"/>
    <property type="project" value="TreeGrafter"/>
</dbReference>
<dbReference type="Proteomes" id="UP000193685">
    <property type="component" value="Unassembled WGS sequence"/>
</dbReference>
<feature type="domain" description="AAA+ ATPase" evidence="3">
    <location>
        <begin position="1650"/>
        <end position="1844"/>
    </location>
</feature>
<dbReference type="GO" id="GO:0016887">
    <property type="term" value="F:ATP hydrolysis activity"/>
    <property type="evidence" value="ECO:0007669"/>
    <property type="project" value="InterPro"/>
</dbReference>
<feature type="domain" description="AAA+ ATPase" evidence="3">
    <location>
        <begin position="1027"/>
        <end position="1182"/>
    </location>
</feature>
<feature type="domain" description="AAA+ ATPase" evidence="3">
    <location>
        <begin position="2"/>
        <end position="148"/>
    </location>
</feature>
<dbReference type="OMA" id="KRCAIAP"/>
<dbReference type="GO" id="GO:0000027">
    <property type="term" value="P:ribosomal large subunit assembly"/>
    <property type="evidence" value="ECO:0007669"/>
    <property type="project" value="TreeGrafter"/>
</dbReference>
<sequence>MSSNAVLLQGLKGSGKTFLVEDVAAVLGRQADLVRIHLGDQTDAKLLIGTYVTSATPGQFTWQAGLLTNAVKAGKWLLIEDIDKAPKEVLSVLLPLMESGRILIPSRDETIAAAPGFRLLATRTVSAGGKRITNRMLGARLWHQVDVRELPIAEVRQVMVARYPVLSAMADTLLRVWHVVSSMQHTGRSADRTARGRPLGTQDLLKWARRIVAVFSDNNILSPSDTLPSNVTDDIFSEAVDCFAATSSSPSIYEAIVTDIGVALEYPPERVQLYLKSHTPTITETKHSLAVGRVALAKKANMSKSSRSRPFAYTSSALRVLEQLMVACKFREPILLVGETGTGKTTVVQQLANTLGHKLVAINMSQQTESGDLLGGFKPVDTRSLAVPVIEAFEFLFEKTLSASKNAKFLAQIRRALAKGQWRRFATLLREAYKIAVKKLDRASPALDGDEAQRKRRKLDHSLLTEWQTFSATLDAFDQAHEGAQKAFSFAFVEGTLVRAMRNGDWVLLDEINLSAPDTLESINGLLQEIPSIVLTEKGDLEPIVAHPDFRLFACMNPATDVGKKDLPSGVRAQFTELYVHSPDANMQDLLAIIAKYIGGLTLEDNRACDDVASLYMTAKKLALENSLVDGAGQRPHYSIRTLSRTLSYVAEICPLYGLRRSLYEGFCMSYLTLLDAESEALLLPIIEQATIARVRNAKSLLFQAPKRPVGDEWIQFKHYWLHQGPLVPQEDARYILTPFVEKNLLNLVRASATRKFPILLQGPTSSGKTSLVEYLAKRTGHNFVRINNHEHTDLQEYLGGYTSDAHGALVFQEGLLVQAVPLNRLLDDNRELLIPETQEVVKPHPNFMLFATQNPPGLYGGRKHLSRAFRNRFLELHVDDIPEEELETILCQRCQVAPSYCKRIVEVYKMLSLRRQSTRVFEQKSSFATLRDLFRWATRPAVGYEQLAVNGYYLLAERVRRSDEREVVKEVIEKVMKVTLADLEAYDIAEMPEYKQLLSQPDALCDIVWTTAMRRLFKLLALAFRNREPVLLVGETGCGKTTVCQKMAYALGRPIKMLNAHQNTETSDLIGALRPHVDRLGAIFAWADGPLVEAMRHGEIFLLDEISLAEDSVLERLNSVLETKRTLVLAEKGADDDAHVDTNDNFQFCATMNPGGDFGKKELSPALRNRFTEIWVPAVSAQEDIIQIVNAALNDTRKLLCMPMIEFAEWFASAFSGPLNSTSVSIRDLLACLTQQEALVHGAALVYIDALGASTSSSVYSESDALQAKRQTCLAMLSQFAGFDCRTVYEREFLFQRGMDSVSIGPFSLTCGHVSPANELFHFAAPTTHGNATRVFRASQLRKPILLEGSPGVGKTSLITAIARAARRELVRINFSEQTDLMDLFGSDTPVEDNAKIEFAWRDAPFLQAMQSGSWVLLDEMNLASQAILEGLNACLDYRAEAYIPELGRSFPCHPDFRVFAAQNPHGQGGGRKGLPKSFINRFTVVYCDPLMPGDLDTICRTLYPSIHAEAISSVVSFMADLDQLLGSDRTFGSLGQPWEFNLRDMLRWLSITSVHNSDITIRQFAHVIVRERFRSETDRAAVDALCDQHFSKFPPISSPSVSLTRSCFKIGLAEIARSINGSSMGTSFSGFRGEHNSALESIIHCLNQNWPCILVGSSGCGKSKLLENVAHLLGHTLSSLTMTSDMDSSDLLGGYEQRDLTRSANILFAKARHQLLEFLRARSDQPQIDTELDSLAAEFDQPTAGHFQWADGSLVHAVKNGSWLVLDNANLCNPSVLDRLNSLLETDGVLTVNERVLTNGEPMVIVPHKDFRLFLTMDPQNGELSRAMRNRGVEIFVLADDSFWTCVDRTIAEGEVDLQGQYFAPIDAAEVIARRLPVSGRSRDLPVENSNVALQVAAAHKDFKGPSAELGTPLANFQVAVEALTIAWNGLATDSKFWNVSLDAGARSPVKTHSLLARHLENIFQTFLSTSTEITLSPETDTILKQWLKLLSFYLHQVASAQLNLDLVCVFLTKFKGLLERNLSPALGLDSDALRNLVHLPLFQPQSRGQCLDILWKRLRPLTPKSLSAIEMRDALIATGIKLDDLSWSSGALSGELIDLQMILFELLQQAYVKEHPASQTSLECADLDKTLSPSTKLNRSDQGRDLFRKLSSVILLSQLIDYESWQDDEVVSIYSFFFDEV</sequence>
<dbReference type="GO" id="GO:0005634">
    <property type="term" value="C:nucleus"/>
    <property type="evidence" value="ECO:0007669"/>
    <property type="project" value="TreeGrafter"/>
</dbReference>
<dbReference type="GO" id="GO:0030687">
    <property type="term" value="C:preribosome, large subunit precursor"/>
    <property type="evidence" value="ECO:0007669"/>
    <property type="project" value="TreeGrafter"/>
</dbReference>
<protein>
    <submittedName>
        <fullName evidence="4">p-loop containing nucleoside triphosphate hydrolase protein</fullName>
    </submittedName>
</protein>
<proteinExistence type="predicted"/>
<feature type="domain" description="AAA+ ATPase" evidence="3">
    <location>
        <begin position="1342"/>
        <end position="1494"/>
    </location>
</feature>